<gene>
    <name evidence="1" type="ORF">ANCCAN_08217</name>
</gene>
<dbReference type="Proteomes" id="UP000252519">
    <property type="component" value="Unassembled WGS sequence"/>
</dbReference>
<evidence type="ECO:0000313" key="2">
    <source>
        <dbReference type="Proteomes" id="UP000252519"/>
    </source>
</evidence>
<protein>
    <submittedName>
        <fullName evidence="1">Uncharacterized protein</fullName>
    </submittedName>
</protein>
<comment type="caution">
    <text evidence="1">The sequence shown here is derived from an EMBL/GenBank/DDBJ whole genome shotgun (WGS) entry which is preliminary data.</text>
</comment>
<reference evidence="1 2" key="1">
    <citation type="submission" date="2014-10" db="EMBL/GenBank/DDBJ databases">
        <title>Draft genome of the hookworm Ancylostoma caninum.</title>
        <authorList>
            <person name="Mitreva M."/>
        </authorList>
    </citation>
    <scope>NUCLEOTIDE SEQUENCE [LARGE SCALE GENOMIC DNA]</scope>
    <source>
        <strain evidence="1 2">Baltimore</strain>
    </source>
</reference>
<dbReference type="EMBL" id="JOJR01000093">
    <property type="protein sequence ID" value="RCN45767.1"/>
    <property type="molecule type" value="Genomic_DNA"/>
</dbReference>
<accession>A0A368GS56</accession>
<dbReference type="AlphaFoldDB" id="A0A368GS56"/>
<organism evidence="1 2">
    <name type="scientific">Ancylostoma caninum</name>
    <name type="common">Dog hookworm</name>
    <dbReference type="NCBI Taxonomy" id="29170"/>
    <lineage>
        <taxon>Eukaryota</taxon>
        <taxon>Metazoa</taxon>
        <taxon>Ecdysozoa</taxon>
        <taxon>Nematoda</taxon>
        <taxon>Chromadorea</taxon>
        <taxon>Rhabditida</taxon>
        <taxon>Rhabditina</taxon>
        <taxon>Rhabditomorpha</taxon>
        <taxon>Strongyloidea</taxon>
        <taxon>Ancylostomatidae</taxon>
        <taxon>Ancylostomatinae</taxon>
        <taxon>Ancylostoma</taxon>
    </lineage>
</organism>
<evidence type="ECO:0000313" key="1">
    <source>
        <dbReference type="EMBL" id="RCN45767.1"/>
    </source>
</evidence>
<name>A0A368GS56_ANCCA</name>
<sequence>MDIIRDMSLGFGDVQEEALSYRQRNSTDLLYQELMSGSGLLTVGGSRFRSS</sequence>
<keyword evidence="2" id="KW-1185">Reference proteome</keyword>
<proteinExistence type="predicted"/>